<reference evidence="2 3" key="1">
    <citation type="submission" date="2025-04" db="UniProtKB">
        <authorList>
            <consortium name="RefSeq"/>
        </authorList>
    </citation>
    <scope>IDENTIFICATION</scope>
</reference>
<name>A0A3Q0JLT1_DIACI</name>
<sequence>METRKASKSCWNQKKFPPMPKKENDFELVKVTQRIINHGSKTFKPRDSRRGKEFKYQQLQMYTGRVFPDGICPKKAKKKKKPLKVERIAIASIKEDMRYRKKKRLESPINMFRLMSNDYGNTFLRRQLDKIERCRMAKLEQRLRIKDRERRMRGAFQIKGVTGGIAQIPDNIWKP</sequence>
<accession>A0A3Q0JLT1</accession>
<evidence type="ECO:0000313" key="2">
    <source>
        <dbReference type="RefSeq" id="XP_026689293.1"/>
    </source>
</evidence>
<dbReference type="GeneID" id="113473950"/>
<dbReference type="AlphaFoldDB" id="A0A3Q0JLT1"/>
<dbReference type="Proteomes" id="UP000079169">
    <property type="component" value="Unplaced"/>
</dbReference>
<gene>
    <name evidence="2 3" type="primary">LOC113473950</name>
</gene>
<evidence type="ECO:0000313" key="3">
    <source>
        <dbReference type="RefSeq" id="XP_026689294.1"/>
    </source>
</evidence>
<dbReference type="PaxDb" id="121845-A0A3Q0JLT1"/>
<dbReference type="RefSeq" id="XP_026689293.1">
    <property type="nucleotide sequence ID" value="XM_026833492.1"/>
</dbReference>
<organism evidence="1 3">
    <name type="scientific">Diaphorina citri</name>
    <name type="common">Asian citrus psyllid</name>
    <dbReference type="NCBI Taxonomy" id="121845"/>
    <lineage>
        <taxon>Eukaryota</taxon>
        <taxon>Metazoa</taxon>
        <taxon>Ecdysozoa</taxon>
        <taxon>Arthropoda</taxon>
        <taxon>Hexapoda</taxon>
        <taxon>Insecta</taxon>
        <taxon>Pterygota</taxon>
        <taxon>Neoptera</taxon>
        <taxon>Paraneoptera</taxon>
        <taxon>Hemiptera</taxon>
        <taxon>Sternorrhyncha</taxon>
        <taxon>Psylloidea</taxon>
        <taxon>Psyllidae</taxon>
        <taxon>Diaphorininae</taxon>
        <taxon>Diaphorina</taxon>
    </lineage>
</organism>
<proteinExistence type="predicted"/>
<protein>
    <submittedName>
        <fullName evidence="2">Uncharacterized protein LOC113473950 isoform X1</fullName>
    </submittedName>
    <submittedName>
        <fullName evidence="3">Uncharacterized protein LOC113473950 isoform X2</fullName>
    </submittedName>
</protein>
<dbReference type="KEGG" id="dci:113473950"/>
<keyword evidence="1" id="KW-1185">Reference proteome</keyword>
<evidence type="ECO:0000313" key="1">
    <source>
        <dbReference type="Proteomes" id="UP000079169"/>
    </source>
</evidence>
<dbReference type="RefSeq" id="XP_026689294.1">
    <property type="nucleotide sequence ID" value="XM_026833493.1"/>
</dbReference>